<evidence type="ECO:0000313" key="3">
    <source>
        <dbReference type="Proteomes" id="UP000199662"/>
    </source>
</evidence>
<evidence type="ECO:0000256" key="1">
    <source>
        <dbReference type="SAM" id="MobiDB-lite"/>
    </source>
</evidence>
<reference evidence="3" key="1">
    <citation type="submission" date="2016-10" db="EMBL/GenBank/DDBJ databases">
        <authorList>
            <person name="Varghese N."/>
            <person name="Submissions S."/>
        </authorList>
    </citation>
    <scope>NUCLEOTIDE SEQUENCE [LARGE SCALE GENOMIC DNA]</scope>
    <source>
        <strain evidence="3">DSM 2179</strain>
    </source>
</reference>
<dbReference type="InterPro" id="IPR035924">
    <property type="entry name" value="FlaG-like_sf"/>
</dbReference>
<organism evidence="2 3">
    <name type="scientific">Propionispira arboris</name>
    <dbReference type="NCBI Taxonomy" id="84035"/>
    <lineage>
        <taxon>Bacteria</taxon>
        <taxon>Bacillati</taxon>
        <taxon>Bacillota</taxon>
        <taxon>Negativicutes</taxon>
        <taxon>Selenomonadales</taxon>
        <taxon>Selenomonadaceae</taxon>
        <taxon>Propionispira</taxon>
    </lineage>
</organism>
<dbReference type="Proteomes" id="UP000199662">
    <property type="component" value="Unassembled WGS sequence"/>
</dbReference>
<dbReference type="PANTHER" id="PTHR37166:SF1">
    <property type="entry name" value="PROTEIN FLAG"/>
    <property type="match status" value="1"/>
</dbReference>
<dbReference type="AlphaFoldDB" id="A0A1H7CF84"/>
<dbReference type="RefSeq" id="WP_177177650.1">
    <property type="nucleotide sequence ID" value="NZ_FNZK01000021.1"/>
</dbReference>
<feature type="compositionally biased region" description="Basic and acidic residues" evidence="1">
    <location>
        <begin position="75"/>
        <end position="88"/>
    </location>
</feature>
<dbReference type="Gene3D" id="3.30.160.170">
    <property type="entry name" value="FlaG-like"/>
    <property type="match status" value="1"/>
</dbReference>
<accession>A0A1H7CF84</accession>
<evidence type="ECO:0000313" key="2">
    <source>
        <dbReference type="EMBL" id="SEJ88136.1"/>
    </source>
</evidence>
<protein>
    <submittedName>
        <fullName evidence="2">FlaG protein</fullName>
    </submittedName>
</protein>
<sequence>MINSVSGVSTAATNNADLTLKPVPTRQEANEAGNESKDTIVPAKDKIQMSDATDIQITSQTADKTAQAKLTASEELEKKKKNELSKEEAAKMTDALNQMMEKMQFDVKFHYYDKIDQMAVQLVDQKTNKVLKEFPPKDMIKMLTNIHNWIGIILDKKA</sequence>
<dbReference type="InterPro" id="IPR005186">
    <property type="entry name" value="FlaG"/>
</dbReference>
<feature type="compositionally biased region" description="Basic and acidic residues" evidence="1">
    <location>
        <begin position="34"/>
        <end position="45"/>
    </location>
</feature>
<keyword evidence="3" id="KW-1185">Reference proteome</keyword>
<feature type="compositionally biased region" description="Polar residues" evidence="1">
    <location>
        <begin position="1"/>
        <end position="17"/>
    </location>
</feature>
<dbReference type="Pfam" id="PF03646">
    <property type="entry name" value="FlaG"/>
    <property type="match status" value="1"/>
</dbReference>
<dbReference type="SUPFAM" id="SSF160214">
    <property type="entry name" value="FlaG-like"/>
    <property type="match status" value="1"/>
</dbReference>
<feature type="region of interest" description="Disordered" evidence="1">
    <location>
        <begin position="66"/>
        <end position="88"/>
    </location>
</feature>
<name>A0A1H7CF84_9FIRM</name>
<gene>
    <name evidence="2" type="ORF">SAMN05660742_12164</name>
</gene>
<dbReference type="PANTHER" id="PTHR37166">
    <property type="entry name" value="PROTEIN FLAG"/>
    <property type="match status" value="1"/>
</dbReference>
<dbReference type="EMBL" id="FNZK01000021">
    <property type="protein sequence ID" value="SEJ88136.1"/>
    <property type="molecule type" value="Genomic_DNA"/>
</dbReference>
<dbReference type="STRING" id="84035.SAMN05660742_12164"/>
<proteinExistence type="predicted"/>
<feature type="region of interest" description="Disordered" evidence="1">
    <location>
        <begin position="1"/>
        <end position="45"/>
    </location>
</feature>